<dbReference type="CDD" id="cd08168">
    <property type="entry name" value="Cytochrom_C3"/>
    <property type="match status" value="1"/>
</dbReference>
<protein>
    <recommendedName>
        <fullName evidence="6">Class III cytochrome C domain-containing protein</fullName>
    </recommendedName>
</protein>
<dbReference type="PANTHER" id="PTHR39425">
    <property type="entry name" value="LIPOPROTEIN CYTOCHROME C"/>
    <property type="match status" value="1"/>
</dbReference>
<dbReference type="PANTHER" id="PTHR39425:SF1">
    <property type="entry name" value="CYTOCHROME C7-LIKE DOMAIN-CONTAINING PROTEIN"/>
    <property type="match status" value="1"/>
</dbReference>
<accession>A0A381T1L3</accession>
<evidence type="ECO:0000259" key="6">
    <source>
        <dbReference type="Pfam" id="PF02085"/>
    </source>
</evidence>
<dbReference type="GO" id="GO:0009055">
    <property type="term" value="F:electron transfer activity"/>
    <property type="evidence" value="ECO:0007669"/>
    <property type="project" value="InterPro"/>
</dbReference>
<dbReference type="EMBL" id="UINC01003811">
    <property type="protein sequence ID" value="SVA09438.1"/>
    <property type="molecule type" value="Genomic_DNA"/>
</dbReference>
<evidence type="ECO:0000256" key="1">
    <source>
        <dbReference type="ARBA" id="ARBA00022448"/>
    </source>
</evidence>
<dbReference type="InterPro" id="IPR002322">
    <property type="entry name" value="Cyt_c_III"/>
</dbReference>
<keyword evidence="1" id="KW-0813">Transport</keyword>
<dbReference type="PRINTS" id="PR00609">
    <property type="entry name" value="CYTOCHROMEC3"/>
</dbReference>
<proteinExistence type="predicted"/>
<dbReference type="Pfam" id="PF02085">
    <property type="entry name" value="Cytochrom_CIII"/>
    <property type="match status" value="1"/>
</dbReference>
<evidence type="ECO:0000256" key="4">
    <source>
        <dbReference type="ARBA" id="ARBA00022982"/>
    </source>
</evidence>
<dbReference type="GO" id="GO:0020037">
    <property type="term" value="F:heme binding"/>
    <property type="evidence" value="ECO:0007669"/>
    <property type="project" value="InterPro"/>
</dbReference>
<evidence type="ECO:0000256" key="3">
    <source>
        <dbReference type="ARBA" id="ARBA00022723"/>
    </source>
</evidence>
<reference evidence="7" key="1">
    <citation type="submission" date="2018-05" db="EMBL/GenBank/DDBJ databases">
        <authorList>
            <person name="Lanie J.A."/>
            <person name="Ng W.-L."/>
            <person name="Kazmierczak K.M."/>
            <person name="Andrzejewski T.M."/>
            <person name="Davidsen T.M."/>
            <person name="Wayne K.J."/>
            <person name="Tettelin H."/>
            <person name="Glass J.I."/>
            <person name="Rusch D."/>
            <person name="Podicherti R."/>
            <person name="Tsui H.-C.T."/>
            <person name="Winkler M.E."/>
        </authorList>
    </citation>
    <scope>NUCLEOTIDE SEQUENCE</scope>
</reference>
<keyword evidence="5" id="KW-0408">Iron</keyword>
<name>A0A381T1L3_9ZZZZ</name>
<keyword evidence="2" id="KW-0349">Heme</keyword>
<dbReference type="InterPro" id="IPR020942">
    <property type="entry name" value="Cyt_c_III_dom"/>
</dbReference>
<dbReference type="GO" id="GO:0046872">
    <property type="term" value="F:metal ion binding"/>
    <property type="evidence" value="ECO:0007669"/>
    <property type="project" value="UniProtKB-KW"/>
</dbReference>
<sequence>MALFAFIGICFGYFFNFLITDNPQVSAPEQPIAFSHKIHAGDNDIPCQYCHTEARRSPSAGVPSVNKCMGCHTEVATESPLIRQVTEYWENKEPIPWIKVHDLPDFVHFTHKRHVQAGVACQTCHGPVETMDRVAVHSRNNDGPTLFASTTGQITNLEASNSGATQNDHWEMGLCLNCHKQHDVVDGKAVRAAEGGFDNGLDCWTCHK</sequence>
<keyword evidence="3" id="KW-0479">Metal-binding</keyword>
<evidence type="ECO:0000313" key="7">
    <source>
        <dbReference type="EMBL" id="SVA09438.1"/>
    </source>
</evidence>
<dbReference type="InterPro" id="IPR036280">
    <property type="entry name" value="Multihaem_cyt_sf"/>
</dbReference>
<evidence type="ECO:0000256" key="2">
    <source>
        <dbReference type="ARBA" id="ARBA00022617"/>
    </source>
</evidence>
<dbReference type="SUPFAM" id="SSF48695">
    <property type="entry name" value="Multiheme cytochromes"/>
    <property type="match status" value="1"/>
</dbReference>
<dbReference type="Gene3D" id="3.90.10.10">
    <property type="entry name" value="Cytochrome C3"/>
    <property type="match status" value="2"/>
</dbReference>
<gene>
    <name evidence="7" type="ORF">METZ01_LOCUS62292</name>
</gene>
<evidence type="ECO:0000256" key="5">
    <source>
        <dbReference type="ARBA" id="ARBA00023004"/>
    </source>
</evidence>
<feature type="domain" description="Class III cytochrome C" evidence="6">
    <location>
        <begin position="26"/>
        <end position="76"/>
    </location>
</feature>
<dbReference type="AlphaFoldDB" id="A0A381T1L3"/>
<organism evidence="7">
    <name type="scientific">marine metagenome</name>
    <dbReference type="NCBI Taxonomy" id="408172"/>
    <lineage>
        <taxon>unclassified sequences</taxon>
        <taxon>metagenomes</taxon>
        <taxon>ecological metagenomes</taxon>
    </lineage>
</organism>
<keyword evidence="4" id="KW-0249">Electron transport</keyword>